<accession>A0A8S1XDE7</accession>
<dbReference type="Proteomes" id="UP000689195">
    <property type="component" value="Unassembled WGS sequence"/>
</dbReference>
<dbReference type="PANTHER" id="PTHR33706">
    <property type="entry name" value="MORN VARIANT REPEAT PROTEIN"/>
    <property type="match status" value="1"/>
</dbReference>
<dbReference type="OrthoDB" id="316821at2759"/>
<reference evidence="1" key="1">
    <citation type="submission" date="2021-01" db="EMBL/GenBank/DDBJ databases">
        <authorList>
            <consortium name="Genoscope - CEA"/>
            <person name="William W."/>
        </authorList>
    </citation>
    <scope>NUCLEOTIDE SEQUENCE</scope>
</reference>
<dbReference type="EMBL" id="CAJJDO010000120">
    <property type="protein sequence ID" value="CAD8198811.1"/>
    <property type="molecule type" value="Genomic_DNA"/>
</dbReference>
<comment type="caution">
    <text evidence="1">The sequence shown here is derived from an EMBL/GenBank/DDBJ whole genome shotgun (WGS) entry which is preliminary data.</text>
</comment>
<evidence type="ECO:0000313" key="2">
    <source>
        <dbReference type="Proteomes" id="UP000689195"/>
    </source>
</evidence>
<protein>
    <submittedName>
        <fullName evidence="1">Uncharacterized protein</fullName>
    </submittedName>
</protein>
<proteinExistence type="predicted"/>
<sequence length="584" mass="68823">MFCTSHPQQPISLVCVAEHKCKCQRKMCVECLNEHGVEIKQAVPINKFHETLLKKLKENQLEDTSELINKKIGFKQLLSETEAIMKKLWEDLASSIKLIYEMIEQENNSYINLIINNDNLAESSFIDLEKLVQIQNGRILDDWNYKKNSYVLELDKAKQWLEIEVKNFNQKFKQQINEILQMFRIETKKQWIWKEGTQQLRGFFWNYTFSKLLKQTTTLQINFTLDKEIQYFRDGSMLRIDKKIDTTQKPEILTNLEQIENLQCKQANGSQYGGVKKYRMLVESTRMIEKNKVFGQIWQKIIRNKHKCLKKASIRVAKELVFGSYFSNITRYIYYIIKQLRGGGVYENGKKNKKWQELSESFDKNCQVTYKGQYKNGKKVGRWDIQYRPDVDKPFSTIGGGQYDEAGDGIKFGNWVEISDNYYDDSQVIYKGQYNNGKKVGIWDIQYRYDVDKPFITIGGGQYDEAGDQLKLGNWVDISDNFNYDSQVTYKGQYKNGKKVGRWDIQYRYDLDKPFITIGGGQYDEAGDQLKLGNWVDISDNFNYDSQVTYKGQYQNGKKVGSWFKMTKEYFNNQITQEKILYDY</sequence>
<dbReference type="PANTHER" id="PTHR33706:SF1">
    <property type="entry name" value="TPR REPEAT PROTEIN"/>
    <property type="match status" value="1"/>
</dbReference>
<keyword evidence="2" id="KW-1185">Reference proteome</keyword>
<evidence type="ECO:0000313" key="1">
    <source>
        <dbReference type="EMBL" id="CAD8198811.1"/>
    </source>
</evidence>
<organism evidence="1 2">
    <name type="scientific">Paramecium pentaurelia</name>
    <dbReference type="NCBI Taxonomy" id="43138"/>
    <lineage>
        <taxon>Eukaryota</taxon>
        <taxon>Sar</taxon>
        <taxon>Alveolata</taxon>
        <taxon>Ciliophora</taxon>
        <taxon>Intramacronucleata</taxon>
        <taxon>Oligohymenophorea</taxon>
        <taxon>Peniculida</taxon>
        <taxon>Parameciidae</taxon>
        <taxon>Paramecium</taxon>
    </lineage>
</organism>
<name>A0A8S1XDE7_9CILI</name>
<gene>
    <name evidence="1" type="ORF">PPENT_87.1.T1200006</name>
</gene>
<dbReference type="AlphaFoldDB" id="A0A8S1XDE7"/>